<accession>A0ACD3ZSJ2</accession>
<organism evidence="1 2">
    <name type="scientific">Fusarium solani subsp. cucurbitae</name>
    <name type="common">Neocosmosporum cucurbitae</name>
    <dbReference type="NCBI Taxonomy" id="2747967"/>
    <lineage>
        <taxon>Eukaryota</taxon>
        <taxon>Fungi</taxon>
        <taxon>Dikarya</taxon>
        <taxon>Ascomycota</taxon>
        <taxon>Pezizomycotina</taxon>
        <taxon>Sordariomycetes</taxon>
        <taxon>Hypocreomycetidae</taxon>
        <taxon>Hypocreales</taxon>
        <taxon>Nectriaceae</taxon>
        <taxon>Fusarium</taxon>
        <taxon>Fusarium solani species complex</taxon>
    </lineage>
</organism>
<dbReference type="EMBL" id="CP090041">
    <property type="protein sequence ID" value="UPL04304.1"/>
    <property type="molecule type" value="Genomic_DNA"/>
</dbReference>
<reference evidence="1" key="1">
    <citation type="submission" date="2021-11" db="EMBL/GenBank/DDBJ databases">
        <title>Fusarium solani-melongenae Genome sequencing and assembly.</title>
        <authorList>
            <person name="Xie S."/>
            <person name="Huang L."/>
            <person name="Zhang X."/>
        </authorList>
    </citation>
    <scope>NUCLEOTIDE SEQUENCE</scope>
    <source>
        <strain evidence="1">CRI 24-3</strain>
    </source>
</reference>
<dbReference type="Proteomes" id="UP000830768">
    <property type="component" value="Chromosome 13"/>
</dbReference>
<proteinExistence type="predicted"/>
<evidence type="ECO:0000313" key="1">
    <source>
        <dbReference type="EMBL" id="UPL04304.1"/>
    </source>
</evidence>
<protein>
    <submittedName>
        <fullName evidence="1">Uncharacterized protein</fullName>
    </submittedName>
</protein>
<sequence>MSYVTEATTWLSDNLSQDVKTLIARFYELADSKQSDVGHIMATEIFTKDAVLANPNGTHRGNIKEQRQRLESRHIKKAYRLQSIRWQWRIPRTGPPWICAYRAYKWEKRHLSIC</sequence>
<keyword evidence="2" id="KW-1185">Reference proteome</keyword>
<name>A0ACD3ZSJ2_FUSSC</name>
<evidence type="ECO:0000313" key="2">
    <source>
        <dbReference type="Proteomes" id="UP000830768"/>
    </source>
</evidence>
<gene>
    <name evidence="1" type="ORF">LCI18_015238</name>
</gene>